<evidence type="ECO:0000313" key="3">
    <source>
        <dbReference type="Proteomes" id="UP000014568"/>
    </source>
</evidence>
<dbReference type="STRING" id="632955.GCA_000829675_00644"/>
<evidence type="ECO:0000313" key="2">
    <source>
        <dbReference type="EMBL" id="EPF71062.1"/>
    </source>
</evidence>
<dbReference type="OrthoDB" id="9795306at2"/>
<protein>
    <recommendedName>
        <fullName evidence="1">Glyoxalase/fosfomycin resistance/dioxygenase domain-containing protein</fullName>
    </recommendedName>
</protein>
<feature type="domain" description="Glyoxalase/fosfomycin resistance/dioxygenase" evidence="1">
    <location>
        <begin position="6"/>
        <end position="120"/>
    </location>
</feature>
<proteinExistence type="predicted"/>
<evidence type="ECO:0000259" key="1">
    <source>
        <dbReference type="Pfam" id="PF00903"/>
    </source>
</evidence>
<dbReference type="Gene3D" id="3.10.180.10">
    <property type="entry name" value="2,3-Dihydroxybiphenyl 1,2-Dioxygenase, domain 1"/>
    <property type="match status" value="1"/>
</dbReference>
<gene>
    <name evidence="2" type="ORF">F945_02825</name>
</gene>
<comment type="caution">
    <text evidence="2">The sequence shown here is derived from an EMBL/GenBank/DDBJ whole genome shotgun (WGS) entry which is preliminary data.</text>
</comment>
<dbReference type="EMBL" id="ATGI01000034">
    <property type="protein sequence ID" value="EPF71062.1"/>
    <property type="molecule type" value="Genomic_DNA"/>
</dbReference>
<dbReference type="eggNOG" id="COG2764">
    <property type="taxonomic scope" value="Bacteria"/>
</dbReference>
<sequence length="148" mass="17508">MHNSEINIVVKNSLDALSFYENIFRIERIEVGDFILGQNEVTIKINELYLRLLDENPDFNMLAPQNDTYIPFWFNITVNNIEQTYNQALNLGCTKIQDVNHMPEMGIKNAMFKDPYGYTWLLHEVIEIIDYETRVELLEKQGFKRNKD</sequence>
<reference evidence="2 3" key="1">
    <citation type="submission" date="2013-06" db="EMBL/GenBank/DDBJ databases">
        <title>The Genome Sequence of Acinetobacter rudis CIP 110305.</title>
        <authorList>
            <consortium name="The Broad Institute Genome Sequencing Platform"/>
            <consortium name="The Broad Institute Genome Sequencing Center for Infectious Disease"/>
            <person name="Cerqueira G."/>
            <person name="Feldgarden M."/>
            <person name="Courvalin P."/>
            <person name="Perichon B."/>
            <person name="Grillot-Courvalin C."/>
            <person name="Clermont D."/>
            <person name="Rocha E."/>
            <person name="Yoon E.-J."/>
            <person name="Nemec A."/>
            <person name="Young S.K."/>
            <person name="Zeng Q."/>
            <person name="Gargeya S."/>
            <person name="Fitzgerald M."/>
            <person name="Abouelleil A."/>
            <person name="Alvarado L."/>
            <person name="Berlin A.M."/>
            <person name="Chapman S.B."/>
            <person name="Dewar J."/>
            <person name="Goldberg J."/>
            <person name="Griggs A."/>
            <person name="Gujja S."/>
            <person name="Hansen M."/>
            <person name="Howarth C."/>
            <person name="Imamovic A."/>
            <person name="Larimer J."/>
            <person name="McCowan C."/>
            <person name="Murphy C."/>
            <person name="Pearson M."/>
            <person name="Priest M."/>
            <person name="Roberts A."/>
            <person name="Saif S."/>
            <person name="Shea T."/>
            <person name="Sykes S."/>
            <person name="Wortman J."/>
            <person name="Nusbaum C."/>
            <person name="Birren B."/>
        </authorList>
    </citation>
    <scope>NUCLEOTIDE SEQUENCE [LARGE SCALE GENOMIC DNA]</scope>
    <source>
        <strain evidence="2 3">CIP 110305</strain>
    </source>
</reference>
<dbReference type="InterPro" id="IPR029068">
    <property type="entry name" value="Glyas_Bleomycin-R_OHBP_Dase"/>
</dbReference>
<dbReference type="PATRIC" id="fig|421052.3.peg.2761"/>
<dbReference type="AlphaFoldDB" id="S3MU34"/>
<dbReference type="Pfam" id="PF00903">
    <property type="entry name" value="Glyoxalase"/>
    <property type="match status" value="1"/>
</dbReference>
<dbReference type="Proteomes" id="UP000014568">
    <property type="component" value="Unassembled WGS sequence"/>
</dbReference>
<dbReference type="SUPFAM" id="SSF54593">
    <property type="entry name" value="Glyoxalase/Bleomycin resistance protein/Dihydroxybiphenyl dioxygenase"/>
    <property type="match status" value="1"/>
</dbReference>
<dbReference type="RefSeq" id="WP_016657210.1">
    <property type="nucleotide sequence ID" value="NZ_KE340354.1"/>
</dbReference>
<dbReference type="InterPro" id="IPR004360">
    <property type="entry name" value="Glyas_Fos-R_dOase_dom"/>
</dbReference>
<dbReference type="HOGENOM" id="CLU_1793469_0_0_6"/>
<keyword evidence="3" id="KW-1185">Reference proteome</keyword>
<accession>S3MU34</accession>
<organism evidence="2 3">
    <name type="scientific">Acinetobacter rudis CIP 110305</name>
    <dbReference type="NCBI Taxonomy" id="421052"/>
    <lineage>
        <taxon>Bacteria</taxon>
        <taxon>Pseudomonadati</taxon>
        <taxon>Pseudomonadota</taxon>
        <taxon>Gammaproteobacteria</taxon>
        <taxon>Moraxellales</taxon>
        <taxon>Moraxellaceae</taxon>
        <taxon>Acinetobacter</taxon>
    </lineage>
</organism>
<name>S3MU34_9GAMM</name>